<keyword evidence="2" id="KW-1133">Transmembrane helix</keyword>
<feature type="transmembrane region" description="Helical" evidence="2">
    <location>
        <begin position="495"/>
        <end position="514"/>
    </location>
</feature>
<dbReference type="EMBL" id="JACJQH010000032">
    <property type="protein sequence ID" value="MBD2197767.1"/>
    <property type="molecule type" value="Genomic_DNA"/>
</dbReference>
<feature type="compositionally biased region" description="Low complexity" evidence="1">
    <location>
        <begin position="442"/>
        <end position="454"/>
    </location>
</feature>
<feature type="compositionally biased region" description="Polar residues" evidence="1">
    <location>
        <begin position="392"/>
        <end position="421"/>
    </location>
</feature>
<keyword evidence="4" id="KW-1185">Reference proteome</keyword>
<comment type="caution">
    <text evidence="3">The sequence shown here is derived from an EMBL/GenBank/DDBJ whole genome shotgun (WGS) entry which is preliminary data.</text>
</comment>
<dbReference type="Proteomes" id="UP000658514">
    <property type="component" value="Unassembled WGS sequence"/>
</dbReference>
<gene>
    <name evidence="3" type="ORF">H6G24_20035</name>
</gene>
<feature type="compositionally biased region" description="Basic and acidic residues" evidence="1">
    <location>
        <begin position="455"/>
        <end position="466"/>
    </location>
</feature>
<keyword evidence="2" id="KW-0472">Membrane</keyword>
<accession>A0ABR8AGT6</accession>
<feature type="region of interest" description="Disordered" evidence="1">
    <location>
        <begin position="392"/>
        <end position="466"/>
    </location>
</feature>
<proteinExistence type="predicted"/>
<protein>
    <submittedName>
        <fullName evidence="3">Uncharacterized protein</fullName>
    </submittedName>
</protein>
<evidence type="ECO:0000256" key="1">
    <source>
        <dbReference type="SAM" id="MobiDB-lite"/>
    </source>
</evidence>
<sequence>MSFGSSGRYQSRIFNFVHQQSRRLTEQLEHTIRYVQVATKWGVEAILYPVYMWLHSSQSSERTLDGQPTQAKPQLEPQVDKPIVNVLETVKNLPFTDDTATPSNDRLSLPNSLDFLKFLKEKISPQQSTTESSLVLSTTPPKNQVQSLNPAPMYLMVRGIATDIEKRNLLLITADNEILDILTPQQQAKLEAKIISEIGNYRNSEKLLASKQETNPLPEIERLLAKLTGSNPPEISVLNASKFNETQDLLNYQKALTFIDAAVANLETKAIVPIQQRSQEMMQIAQTQLQIFLYGKEELAARGEITATSNVNFAALIEAALNYFLGVGNYKKLDISDAEIKAPSKRLADSSEVTSTNNQLVNQNIGADAWLTWSDLYGESEIIVKPSVKTPSSLSITSTVPQNLVKSQQKSRQTSASSSDLVQKKKTAPNISRNQRKSAKVTSSSQNSASISQTESDRKTNNQVEAKPDWIETTATFVSYEKHILQRILELLDGIMVWLETVFVNIMMFLRGFLGVK</sequence>
<evidence type="ECO:0000313" key="3">
    <source>
        <dbReference type="EMBL" id="MBD2197767.1"/>
    </source>
</evidence>
<evidence type="ECO:0000256" key="2">
    <source>
        <dbReference type="SAM" id="Phobius"/>
    </source>
</evidence>
<dbReference type="RefSeq" id="WP_190544955.1">
    <property type="nucleotide sequence ID" value="NZ_CAWPNO010000065.1"/>
</dbReference>
<keyword evidence="2" id="KW-0812">Transmembrane</keyword>
<name>A0ABR8AGT6_9CYAN</name>
<evidence type="ECO:0000313" key="4">
    <source>
        <dbReference type="Proteomes" id="UP000658514"/>
    </source>
</evidence>
<reference evidence="3 4" key="1">
    <citation type="journal article" date="2020" name="ISME J.">
        <title>Comparative genomics reveals insights into cyanobacterial evolution and habitat adaptation.</title>
        <authorList>
            <person name="Chen M.Y."/>
            <person name="Teng W.K."/>
            <person name="Zhao L."/>
            <person name="Hu C.X."/>
            <person name="Zhou Y.K."/>
            <person name="Han B.P."/>
            <person name="Song L.R."/>
            <person name="Shu W.S."/>
        </authorList>
    </citation>
    <scope>NUCLEOTIDE SEQUENCE [LARGE SCALE GENOMIC DNA]</scope>
    <source>
        <strain evidence="3 4">FACHB-288</strain>
    </source>
</reference>
<organism evidence="3 4">
    <name type="scientific">Calothrix parietina FACHB-288</name>
    <dbReference type="NCBI Taxonomy" id="2692896"/>
    <lineage>
        <taxon>Bacteria</taxon>
        <taxon>Bacillati</taxon>
        <taxon>Cyanobacteriota</taxon>
        <taxon>Cyanophyceae</taxon>
        <taxon>Nostocales</taxon>
        <taxon>Calotrichaceae</taxon>
        <taxon>Calothrix</taxon>
    </lineage>
</organism>